<proteinExistence type="predicted"/>
<evidence type="ECO:0000259" key="2">
    <source>
        <dbReference type="Pfam" id="PF07670"/>
    </source>
</evidence>
<evidence type="ECO:0000256" key="1">
    <source>
        <dbReference type="SAM" id="Phobius"/>
    </source>
</evidence>
<dbReference type="OrthoDB" id="1645614at2"/>
<feature type="domain" description="Nucleoside transporter/FeoB GTPase Gate" evidence="2">
    <location>
        <begin position="81"/>
        <end position="174"/>
    </location>
</feature>
<keyword evidence="1" id="KW-0472">Membrane</keyword>
<evidence type="ECO:0000313" key="3">
    <source>
        <dbReference type="EMBL" id="TCL35246.1"/>
    </source>
</evidence>
<feature type="transmembrane region" description="Helical" evidence="1">
    <location>
        <begin position="77"/>
        <end position="97"/>
    </location>
</feature>
<evidence type="ECO:0000313" key="4">
    <source>
        <dbReference type="Proteomes" id="UP000295063"/>
    </source>
</evidence>
<keyword evidence="4" id="KW-1185">Reference proteome</keyword>
<comment type="caution">
    <text evidence="3">The sequence shown here is derived from an EMBL/GenBank/DDBJ whole genome shotgun (WGS) entry which is preliminary data.</text>
</comment>
<keyword evidence="1" id="KW-1133">Transmembrane helix</keyword>
<feature type="transmembrane region" description="Helical" evidence="1">
    <location>
        <begin position="109"/>
        <end position="132"/>
    </location>
</feature>
<sequence length="222" mass="23757">MNNTEPQYQSQPTSSVPVSGYIILVIAILIFSGIFAGSKGWISILDFDTLNGKFGTMKDTAKATFVGAGGIGAKDGFMFALSLVPGVMLALGIIEVVEHLGGLKAAQKLLSPILRPILGIPGITGVALISSLQSTDAGAGMTRALYENGQLTDKERLIFSAFQFTAGGTVTNYLSSGSALFAFLTVPTMWPLVVLFLMKIFGANIMRFYLYTVDRRNITNER</sequence>
<name>A0A4R1Q3N9_9FIRM</name>
<keyword evidence="1" id="KW-0812">Transmembrane</keyword>
<accession>A0A4R1Q3N9</accession>
<dbReference type="Proteomes" id="UP000295063">
    <property type="component" value="Unassembled WGS sequence"/>
</dbReference>
<gene>
    <name evidence="3" type="ORF">EV210_11387</name>
</gene>
<organism evidence="3 4">
    <name type="scientific">Anaerospora hongkongensis</name>
    <dbReference type="NCBI Taxonomy" id="244830"/>
    <lineage>
        <taxon>Bacteria</taxon>
        <taxon>Bacillati</taxon>
        <taxon>Bacillota</taxon>
        <taxon>Negativicutes</taxon>
        <taxon>Selenomonadales</taxon>
        <taxon>Sporomusaceae</taxon>
        <taxon>Anaerospora</taxon>
    </lineage>
</organism>
<protein>
    <submittedName>
        <fullName evidence="3">Nucleoside recognition protein</fullName>
    </submittedName>
</protein>
<dbReference type="Pfam" id="PF07670">
    <property type="entry name" value="Gate"/>
    <property type="match status" value="1"/>
</dbReference>
<dbReference type="RefSeq" id="WP_132082655.1">
    <property type="nucleotide sequence ID" value="NZ_DALYTA010000041.1"/>
</dbReference>
<reference evidence="3 4" key="1">
    <citation type="submission" date="2019-03" db="EMBL/GenBank/DDBJ databases">
        <title>Genomic Encyclopedia of Type Strains, Phase IV (KMG-IV): sequencing the most valuable type-strain genomes for metagenomic binning, comparative biology and taxonomic classification.</title>
        <authorList>
            <person name="Goeker M."/>
        </authorList>
    </citation>
    <scope>NUCLEOTIDE SEQUENCE [LARGE SCALE GENOMIC DNA]</scope>
    <source>
        <strain evidence="3 4">DSM 15969</strain>
    </source>
</reference>
<feature type="transmembrane region" description="Helical" evidence="1">
    <location>
        <begin position="21"/>
        <end position="42"/>
    </location>
</feature>
<dbReference type="AlphaFoldDB" id="A0A4R1Q3N9"/>
<dbReference type="EMBL" id="SLUI01000013">
    <property type="protein sequence ID" value="TCL35246.1"/>
    <property type="molecule type" value="Genomic_DNA"/>
</dbReference>
<dbReference type="InterPro" id="IPR011642">
    <property type="entry name" value="Gate_dom"/>
</dbReference>